<name>A0A386KEG6_9CAUD</name>
<dbReference type="RefSeq" id="YP_009814208.1">
    <property type="nucleotide sequence ID" value="NC_048083.1"/>
</dbReference>
<dbReference type="GeneID" id="55005329"/>
<organism evidence="1 2">
    <name type="scientific">Gordonia phage Getalong</name>
    <dbReference type="NCBI Taxonomy" id="2315531"/>
    <lineage>
        <taxon>Viruses</taxon>
        <taxon>Duplodnaviria</taxon>
        <taxon>Heunggongvirae</taxon>
        <taxon>Uroviricota</taxon>
        <taxon>Caudoviricetes</taxon>
        <taxon>Langleyhallvirinae</taxon>
        <taxon>Getalongvirus</taxon>
        <taxon>Getalongvirus getalong</taxon>
    </lineage>
</organism>
<proteinExistence type="predicted"/>
<evidence type="ECO:0000313" key="1">
    <source>
        <dbReference type="EMBL" id="AYD83955.1"/>
    </source>
</evidence>
<dbReference type="EMBL" id="MH779504">
    <property type="protein sequence ID" value="AYD83955.1"/>
    <property type="molecule type" value="Genomic_DNA"/>
</dbReference>
<dbReference type="KEGG" id="vg:55005329"/>
<protein>
    <submittedName>
        <fullName evidence="1">Uncharacterized protein</fullName>
    </submittedName>
</protein>
<accession>A0A386KEG6</accession>
<dbReference type="Proteomes" id="UP000278586">
    <property type="component" value="Segment"/>
</dbReference>
<reference evidence="1 2" key="1">
    <citation type="submission" date="2018-08" db="EMBL/GenBank/DDBJ databases">
        <authorList>
            <person name="King R.A."/>
            <person name="Ngong N.B."/>
            <person name="Xu E.M."/>
            <person name="Austin H.D."/>
            <person name="Shervin T.J."/>
            <person name="Anderson J.K."/>
            <person name="Watkins T.N."/>
            <person name="Gaffney B.L."/>
            <person name="Staples A.K."/>
            <person name="Rinehart C.A."/>
            <person name="Rowland N.S."/>
            <person name="Garlena R.A."/>
            <person name="Russell D.A."/>
            <person name="Pope W.H."/>
            <person name="Jacobs-Sera D."/>
            <person name="Hendrix R.W."/>
            <person name="Hatfull G.F."/>
        </authorList>
    </citation>
    <scope>NUCLEOTIDE SEQUENCE [LARGE SCALE GENOMIC DNA]</scope>
</reference>
<evidence type="ECO:0000313" key="2">
    <source>
        <dbReference type="Proteomes" id="UP000278586"/>
    </source>
</evidence>
<sequence>MSDFNIASDDARHIADALDRLQEAQNALDKIKGGLEFPIRVWSELVGMDGYIEMHDSGTLVFRPDDRPVAEYTVSDRTIIRVAGELQDILGDELPRGLS</sequence>
<keyword evidence="2" id="KW-1185">Reference proteome</keyword>
<gene>
    <name evidence="1" type="primary">95</name>
    <name evidence="1" type="ORF">SEA_GETALONG_95</name>
</gene>